<dbReference type="PROSITE" id="PS00196">
    <property type="entry name" value="COPPER_BLUE"/>
    <property type="match status" value="1"/>
</dbReference>
<feature type="compositionally biased region" description="Low complexity" evidence="8">
    <location>
        <begin position="22"/>
        <end position="40"/>
    </location>
</feature>
<evidence type="ECO:0000256" key="4">
    <source>
        <dbReference type="ARBA" id="ARBA00022982"/>
    </source>
</evidence>
<keyword evidence="2" id="KW-0813">Transport</keyword>
<dbReference type="PROSITE" id="PS51318">
    <property type="entry name" value="TAT"/>
    <property type="match status" value="1"/>
</dbReference>
<dbReference type="PANTHER" id="PTHR34192">
    <property type="entry name" value="PLASTOCYANIN MAJOR ISOFORM, CHLOROPLASTIC-RELATED"/>
    <property type="match status" value="1"/>
</dbReference>
<dbReference type="AlphaFoldDB" id="A0A7T3FVF8"/>
<evidence type="ECO:0000256" key="8">
    <source>
        <dbReference type="SAM" id="MobiDB-lite"/>
    </source>
</evidence>
<evidence type="ECO:0000256" key="5">
    <source>
        <dbReference type="ARBA" id="ARBA00023008"/>
    </source>
</evidence>
<accession>A0A7T3FVF8</accession>
<reference evidence="10 11" key="1">
    <citation type="submission" date="2020-12" db="EMBL/GenBank/DDBJ databases">
        <title>Halosimplex halophilum sp. nov. and Halosimplex salinum sp. nov., two new members of the genus Halosimplex.</title>
        <authorList>
            <person name="Cui H.L."/>
        </authorList>
    </citation>
    <scope>NUCLEOTIDE SEQUENCE [LARGE SCALE GENOMIC DNA]</scope>
    <source>
        <strain evidence="10 11">YGH94</strain>
    </source>
</reference>
<evidence type="ECO:0000256" key="3">
    <source>
        <dbReference type="ARBA" id="ARBA00022723"/>
    </source>
</evidence>
<dbReference type="EMBL" id="CP065856">
    <property type="protein sequence ID" value="QPV61252.1"/>
    <property type="molecule type" value="Genomic_DNA"/>
</dbReference>
<dbReference type="Pfam" id="PF00127">
    <property type="entry name" value="Copper-bind"/>
    <property type="match status" value="1"/>
</dbReference>
<dbReference type="PRINTS" id="PR00157">
    <property type="entry name" value="PLASTOCYANIN"/>
</dbReference>
<feature type="binding site" evidence="7">
    <location>
        <position position="76"/>
    </location>
    <ligand>
        <name>Cu cation</name>
        <dbReference type="ChEBI" id="CHEBI:23378"/>
    </ligand>
</feature>
<comment type="cofactor">
    <cofactor evidence="7">
        <name>Cu(2+)</name>
        <dbReference type="ChEBI" id="CHEBI:29036"/>
    </cofactor>
    <text evidence="7">The crystal structure with reduced Cu(1+) has also been determined.</text>
</comment>
<dbReference type="InterPro" id="IPR006311">
    <property type="entry name" value="TAT_signal"/>
</dbReference>
<keyword evidence="5 7" id="KW-0186">Copper</keyword>
<keyword evidence="6" id="KW-0472">Membrane</keyword>
<keyword evidence="4" id="KW-0249">Electron transport</keyword>
<keyword evidence="11" id="KW-1185">Reference proteome</keyword>
<dbReference type="Proteomes" id="UP000595001">
    <property type="component" value="Chromosome"/>
</dbReference>
<evidence type="ECO:0000256" key="6">
    <source>
        <dbReference type="ARBA" id="ARBA00023136"/>
    </source>
</evidence>
<evidence type="ECO:0000256" key="7">
    <source>
        <dbReference type="PIRSR" id="PIRSR602387-1"/>
    </source>
</evidence>
<feature type="binding site" evidence="7">
    <location>
        <position position="137"/>
    </location>
    <ligand>
        <name>Cu cation</name>
        <dbReference type="ChEBI" id="CHEBI:23378"/>
    </ligand>
</feature>
<protein>
    <submittedName>
        <fullName evidence="10">Plastocyanin</fullName>
    </submittedName>
</protein>
<proteinExistence type="predicted"/>
<dbReference type="GO" id="GO:0009055">
    <property type="term" value="F:electron transfer activity"/>
    <property type="evidence" value="ECO:0007669"/>
    <property type="project" value="InterPro"/>
</dbReference>
<dbReference type="OrthoDB" id="186995at2157"/>
<comment type="subcellular location">
    <subcellularLocation>
        <location evidence="1">Membrane</location>
    </subcellularLocation>
</comment>
<dbReference type="SUPFAM" id="SSF49503">
    <property type="entry name" value="Cupredoxins"/>
    <property type="match status" value="1"/>
</dbReference>
<evidence type="ECO:0000256" key="1">
    <source>
        <dbReference type="ARBA" id="ARBA00004370"/>
    </source>
</evidence>
<dbReference type="InterPro" id="IPR000923">
    <property type="entry name" value="BlueCu_1"/>
</dbReference>
<evidence type="ECO:0000313" key="10">
    <source>
        <dbReference type="EMBL" id="QPV61252.1"/>
    </source>
</evidence>
<dbReference type="Gene3D" id="2.60.40.420">
    <property type="entry name" value="Cupredoxins - blue copper proteins"/>
    <property type="match status" value="1"/>
</dbReference>
<evidence type="ECO:0000313" key="11">
    <source>
        <dbReference type="Proteomes" id="UP000595001"/>
    </source>
</evidence>
<feature type="binding site" evidence="7">
    <location>
        <position position="129"/>
    </location>
    <ligand>
        <name>Cu cation</name>
        <dbReference type="ChEBI" id="CHEBI:23378"/>
    </ligand>
</feature>
<feature type="domain" description="Blue (type 1) copper" evidence="9">
    <location>
        <begin position="48"/>
        <end position="144"/>
    </location>
</feature>
<dbReference type="RefSeq" id="WP_198060085.1">
    <property type="nucleotide sequence ID" value="NZ_CP065856.1"/>
</dbReference>
<dbReference type="GO" id="GO:0016020">
    <property type="term" value="C:membrane"/>
    <property type="evidence" value="ECO:0007669"/>
    <property type="project" value="UniProtKB-SubCell"/>
</dbReference>
<dbReference type="InterPro" id="IPR008972">
    <property type="entry name" value="Cupredoxin"/>
</dbReference>
<dbReference type="GeneID" id="60588981"/>
<evidence type="ECO:0000256" key="2">
    <source>
        <dbReference type="ARBA" id="ARBA00022448"/>
    </source>
</evidence>
<organism evidence="10 11">
    <name type="scientific">Halosimplex litoreum</name>
    <dbReference type="NCBI Taxonomy" id="1198301"/>
    <lineage>
        <taxon>Archaea</taxon>
        <taxon>Methanobacteriati</taxon>
        <taxon>Methanobacteriota</taxon>
        <taxon>Stenosarchaea group</taxon>
        <taxon>Halobacteria</taxon>
        <taxon>Halobacteriales</taxon>
        <taxon>Haloarculaceae</taxon>
        <taxon>Halosimplex</taxon>
    </lineage>
</organism>
<evidence type="ECO:0000259" key="9">
    <source>
        <dbReference type="Pfam" id="PF00127"/>
    </source>
</evidence>
<dbReference type="KEGG" id="hlt:I7X12_10770"/>
<dbReference type="PROSITE" id="PS51257">
    <property type="entry name" value="PROKAR_LIPOPROTEIN"/>
    <property type="match status" value="1"/>
</dbReference>
<gene>
    <name evidence="10" type="ORF">I7X12_10770</name>
</gene>
<keyword evidence="3 7" id="KW-0479">Metal-binding</keyword>
<dbReference type="PANTHER" id="PTHR34192:SF10">
    <property type="entry name" value="PLASTOCYANIN MAJOR ISOFORM, CHLOROPLASTIC-RELATED"/>
    <property type="match status" value="1"/>
</dbReference>
<dbReference type="InterPro" id="IPR028871">
    <property type="entry name" value="BlueCu_1_BS"/>
</dbReference>
<feature type="binding site" evidence="7">
    <location>
        <position position="132"/>
    </location>
    <ligand>
        <name>Cu cation</name>
        <dbReference type="ChEBI" id="CHEBI:23378"/>
    </ligand>
</feature>
<dbReference type="GO" id="GO:0005507">
    <property type="term" value="F:copper ion binding"/>
    <property type="evidence" value="ECO:0007669"/>
    <property type="project" value="InterPro"/>
</dbReference>
<sequence length="145" mass="14936">MTGFSRRSVLRAAGLTAVGTLAGCTSDGSSDGSGATPTDSPGDIVAGPGGAYAFDPESYTASVGETVTWYFASPTHNVGCRPGDAPQVSLPDGAEPFASYQDGDVGRTVRQGETYEHTFETAGEYTYVCIPHSRQGMAGTVVVEE</sequence>
<dbReference type="InterPro" id="IPR002387">
    <property type="entry name" value="Plastocyanin"/>
</dbReference>
<feature type="region of interest" description="Disordered" evidence="8">
    <location>
        <begin position="22"/>
        <end position="49"/>
    </location>
</feature>
<name>A0A7T3FVF8_9EURY</name>